<feature type="region of interest" description="Disordered" evidence="1">
    <location>
        <begin position="59"/>
        <end position="85"/>
    </location>
</feature>
<keyword evidence="2" id="KW-0472">Membrane</keyword>
<name>A0A837D5Z2_9PSEU</name>
<reference evidence="3 4" key="1">
    <citation type="submission" date="2014-10" db="EMBL/GenBank/DDBJ databases">
        <title>Genome sequence of Micropolyspora internatus JCM3315.</title>
        <authorList>
            <person name="Shin S.-K."/>
            <person name="Yi H."/>
        </authorList>
    </citation>
    <scope>NUCLEOTIDE SEQUENCE [LARGE SCALE GENOMIC DNA]</scope>
    <source>
        <strain evidence="3 4">JCM 3315</strain>
    </source>
</reference>
<dbReference type="EMBL" id="JRZE01000008">
    <property type="protein sequence ID" value="KHF42218.1"/>
    <property type="molecule type" value="Genomic_DNA"/>
</dbReference>
<evidence type="ECO:0000256" key="2">
    <source>
        <dbReference type="SAM" id="Phobius"/>
    </source>
</evidence>
<dbReference type="AlphaFoldDB" id="A0A837D5Z2"/>
<dbReference type="RefSeq" id="WP_015786987.1">
    <property type="nucleotide sequence ID" value="NZ_CALJZO010000042.1"/>
</dbReference>
<dbReference type="OMA" id="ATWHHER"/>
<gene>
    <name evidence="3" type="ORF">MINT15_40240</name>
</gene>
<feature type="compositionally biased region" description="Pro residues" evidence="1">
    <location>
        <begin position="70"/>
        <end position="79"/>
    </location>
</feature>
<protein>
    <submittedName>
        <fullName evidence="3">Uncharacterized protein</fullName>
    </submittedName>
</protein>
<proteinExistence type="predicted"/>
<comment type="caution">
    <text evidence="3">The sequence shown here is derived from an EMBL/GenBank/DDBJ whole genome shotgun (WGS) entry which is preliminary data.</text>
</comment>
<dbReference type="Proteomes" id="UP000030848">
    <property type="component" value="Unassembled WGS sequence"/>
</dbReference>
<evidence type="ECO:0000313" key="4">
    <source>
        <dbReference type="Proteomes" id="UP000030848"/>
    </source>
</evidence>
<keyword evidence="2" id="KW-1133">Transmembrane helix</keyword>
<feature type="region of interest" description="Disordered" evidence="1">
    <location>
        <begin position="256"/>
        <end position="280"/>
    </location>
</feature>
<dbReference type="OrthoDB" id="3422149at2"/>
<accession>A0A837D5Z2</accession>
<organism evidence="3 4">
    <name type="scientific">Saccharomonospora viridis</name>
    <dbReference type="NCBI Taxonomy" id="1852"/>
    <lineage>
        <taxon>Bacteria</taxon>
        <taxon>Bacillati</taxon>
        <taxon>Actinomycetota</taxon>
        <taxon>Actinomycetes</taxon>
        <taxon>Pseudonocardiales</taxon>
        <taxon>Pseudonocardiaceae</taxon>
        <taxon>Saccharomonospora</taxon>
    </lineage>
</organism>
<evidence type="ECO:0000313" key="3">
    <source>
        <dbReference type="EMBL" id="KHF42218.1"/>
    </source>
</evidence>
<feature type="region of interest" description="Disordered" evidence="1">
    <location>
        <begin position="349"/>
        <end position="423"/>
    </location>
</feature>
<evidence type="ECO:0000256" key="1">
    <source>
        <dbReference type="SAM" id="MobiDB-lite"/>
    </source>
</evidence>
<feature type="transmembrane region" description="Helical" evidence="2">
    <location>
        <begin position="33"/>
        <end position="53"/>
    </location>
</feature>
<feature type="compositionally biased region" description="Basic and acidic residues" evidence="1">
    <location>
        <begin position="367"/>
        <end position="382"/>
    </location>
</feature>
<sequence>MDSLTNRLAVLAGVIVAGTLTLLGLLLEWATWVWLPLATVLGAVTVIVLRSALHERDLHASPPHQHHAPAPAPVPPAGPAPRQETISKLPLPSREQDYHFLFSATVLWERQPHVPAMASDFGATAKKFVIERALELTQRCRPQDHGIATMHLSSSLSGKQQVVNGHYVWAADVTLELSEEDSERLEKMARLRKDRALWDEERAHELSLRDYVGKEVLRDPGTAVLWWFARNLQKPDGLTRTVNDIEKLRRLTAAAHATQVPPWDPQPFTADQREGEQPPLAIPPVVVEGNTSEPTPVQQLIDGVERLTAEAEPAVRATLQRRLVRLLHAHGLTAEANEIARRFEVVIEYPDGDEGPPSDNSQPPAGGEKRASGSGRAPDDNGRPPSSGGNHTPDSGRAPDDDGREPNTGGESTDSLPHPPLSL</sequence>
<feature type="transmembrane region" description="Helical" evidence="2">
    <location>
        <begin position="7"/>
        <end position="27"/>
    </location>
</feature>
<keyword evidence="2" id="KW-0812">Transmembrane</keyword>